<dbReference type="SUPFAM" id="SSF52172">
    <property type="entry name" value="CheY-like"/>
    <property type="match status" value="1"/>
</dbReference>
<evidence type="ECO:0000256" key="3">
    <source>
        <dbReference type="PROSITE-ProRule" id="PRU01091"/>
    </source>
</evidence>
<dbReference type="GO" id="GO:0000976">
    <property type="term" value="F:transcription cis-regulatory region binding"/>
    <property type="evidence" value="ECO:0007669"/>
    <property type="project" value="TreeGrafter"/>
</dbReference>
<proteinExistence type="predicted"/>
<dbReference type="GO" id="GO:0000156">
    <property type="term" value="F:phosphorelay response regulator activity"/>
    <property type="evidence" value="ECO:0007669"/>
    <property type="project" value="TreeGrafter"/>
</dbReference>
<dbReference type="GO" id="GO:0006355">
    <property type="term" value="P:regulation of DNA-templated transcription"/>
    <property type="evidence" value="ECO:0007669"/>
    <property type="project" value="InterPro"/>
</dbReference>
<keyword evidence="7" id="KW-1185">Reference proteome</keyword>
<feature type="domain" description="Response regulatory" evidence="4">
    <location>
        <begin position="2"/>
        <end position="116"/>
    </location>
</feature>
<dbReference type="AlphaFoldDB" id="A0A6M1R3G9"/>
<dbReference type="EMBL" id="JAALAA010000015">
    <property type="protein sequence ID" value="NGN94500.1"/>
    <property type="molecule type" value="Genomic_DNA"/>
</dbReference>
<dbReference type="InterPro" id="IPR036388">
    <property type="entry name" value="WH-like_DNA-bd_sf"/>
</dbReference>
<comment type="caution">
    <text evidence="6">The sequence shown here is derived from an EMBL/GenBank/DDBJ whole genome shotgun (WGS) entry which is preliminary data.</text>
</comment>
<dbReference type="Gene3D" id="1.10.10.10">
    <property type="entry name" value="Winged helix-like DNA-binding domain superfamily/Winged helix DNA-binding domain"/>
    <property type="match status" value="1"/>
</dbReference>
<organism evidence="6 7">
    <name type="scientific">Nocardioides turkmenicus</name>
    <dbReference type="NCBI Taxonomy" id="2711220"/>
    <lineage>
        <taxon>Bacteria</taxon>
        <taxon>Bacillati</taxon>
        <taxon>Actinomycetota</taxon>
        <taxon>Actinomycetes</taxon>
        <taxon>Propionibacteriales</taxon>
        <taxon>Nocardioidaceae</taxon>
        <taxon>Nocardioides</taxon>
    </lineage>
</organism>
<dbReference type="SMART" id="SM00448">
    <property type="entry name" value="REC"/>
    <property type="match status" value="1"/>
</dbReference>
<dbReference type="InterPro" id="IPR001867">
    <property type="entry name" value="OmpR/PhoB-type_DNA-bd"/>
</dbReference>
<dbReference type="PANTHER" id="PTHR48111">
    <property type="entry name" value="REGULATOR OF RPOS"/>
    <property type="match status" value="1"/>
</dbReference>
<evidence type="ECO:0000259" key="4">
    <source>
        <dbReference type="PROSITE" id="PS50110"/>
    </source>
</evidence>
<reference evidence="6 7" key="1">
    <citation type="submission" date="2020-02" db="EMBL/GenBank/DDBJ databases">
        <title>Whole-genome analyses of novel actinobacteria.</title>
        <authorList>
            <person name="Sahin N."/>
        </authorList>
    </citation>
    <scope>NUCLEOTIDE SEQUENCE [LARGE SCALE GENOMIC DNA]</scope>
    <source>
        <strain evidence="6 7">KC13</strain>
    </source>
</reference>
<keyword evidence="2" id="KW-0597">Phosphoprotein</keyword>
<dbReference type="Proteomes" id="UP000483261">
    <property type="component" value="Unassembled WGS sequence"/>
</dbReference>
<name>A0A6M1R3G9_9ACTN</name>
<evidence type="ECO:0000313" key="6">
    <source>
        <dbReference type="EMBL" id="NGN94500.1"/>
    </source>
</evidence>
<dbReference type="Pfam" id="PF00072">
    <property type="entry name" value="Response_reg"/>
    <property type="match status" value="1"/>
</dbReference>
<keyword evidence="1 3" id="KW-0238">DNA-binding</keyword>
<evidence type="ECO:0000256" key="2">
    <source>
        <dbReference type="PROSITE-ProRule" id="PRU00169"/>
    </source>
</evidence>
<gene>
    <name evidence="6" type="ORF">G5C66_17360</name>
</gene>
<dbReference type="Gene3D" id="6.10.250.690">
    <property type="match status" value="1"/>
</dbReference>
<dbReference type="GO" id="GO:0032993">
    <property type="term" value="C:protein-DNA complex"/>
    <property type="evidence" value="ECO:0007669"/>
    <property type="project" value="TreeGrafter"/>
</dbReference>
<dbReference type="CDD" id="cd00383">
    <property type="entry name" value="trans_reg_C"/>
    <property type="match status" value="1"/>
</dbReference>
<dbReference type="InterPro" id="IPR039420">
    <property type="entry name" value="WalR-like"/>
</dbReference>
<dbReference type="InterPro" id="IPR001789">
    <property type="entry name" value="Sig_transdc_resp-reg_receiver"/>
</dbReference>
<protein>
    <submittedName>
        <fullName evidence="6">Response regulator transcription factor</fullName>
    </submittedName>
</protein>
<evidence type="ECO:0000313" key="7">
    <source>
        <dbReference type="Proteomes" id="UP000483261"/>
    </source>
</evidence>
<dbReference type="InterPro" id="IPR011006">
    <property type="entry name" value="CheY-like_superfamily"/>
</dbReference>
<dbReference type="PANTHER" id="PTHR48111:SF36">
    <property type="entry name" value="TRANSCRIPTIONAL REGULATORY PROTEIN CUTR"/>
    <property type="match status" value="1"/>
</dbReference>
<feature type="modified residue" description="4-aspartylphosphate" evidence="2">
    <location>
        <position position="51"/>
    </location>
</feature>
<dbReference type="GO" id="GO:0005829">
    <property type="term" value="C:cytosol"/>
    <property type="evidence" value="ECO:0007669"/>
    <property type="project" value="TreeGrafter"/>
</dbReference>
<dbReference type="RefSeq" id="WP_165112223.1">
    <property type="nucleotide sequence ID" value="NZ_JAALAA010000015.1"/>
</dbReference>
<dbReference type="Gene3D" id="3.40.50.2300">
    <property type="match status" value="1"/>
</dbReference>
<dbReference type="PROSITE" id="PS51755">
    <property type="entry name" value="OMPR_PHOB"/>
    <property type="match status" value="1"/>
</dbReference>
<feature type="domain" description="OmpR/PhoB-type" evidence="5">
    <location>
        <begin position="124"/>
        <end position="218"/>
    </location>
</feature>
<evidence type="ECO:0000259" key="5">
    <source>
        <dbReference type="PROSITE" id="PS51755"/>
    </source>
</evidence>
<evidence type="ECO:0000256" key="1">
    <source>
        <dbReference type="ARBA" id="ARBA00023125"/>
    </source>
</evidence>
<dbReference type="SMART" id="SM00862">
    <property type="entry name" value="Trans_reg_C"/>
    <property type="match status" value="1"/>
</dbReference>
<dbReference type="Pfam" id="PF00486">
    <property type="entry name" value="Trans_reg_C"/>
    <property type="match status" value="1"/>
</dbReference>
<dbReference type="PROSITE" id="PS50110">
    <property type="entry name" value="RESPONSE_REGULATORY"/>
    <property type="match status" value="1"/>
</dbReference>
<sequence>MRVLVVEDEPQLAESVAEWLRQQSHAVDVALDGGEALKRVGVNEYDVVVLDRDLPVVHGDQVCHQIVGSDSGARVLMLTAAADVTQRVSGLALGADDYLTKPFAFPELAARVLALGRRSRQAVPPVLRHGDLTLDPSRREVFRSGRYIPLARKEFGVLAELMMADGATVSAEHLLEKVWDEYADPFTNAVRVTLHKLRRKLGDPPLVETVTGVGYRLR</sequence>
<feature type="DNA-binding region" description="OmpR/PhoB-type" evidence="3">
    <location>
        <begin position="124"/>
        <end position="218"/>
    </location>
</feature>
<accession>A0A6M1R3G9</accession>